<keyword evidence="1" id="KW-0812">Transmembrane</keyword>
<dbReference type="OrthoDB" id="2970005at2"/>
<feature type="transmembrane region" description="Helical" evidence="1">
    <location>
        <begin position="17"/>
        <end position="40"/>
    </location>
</feature>
<dbReference type="RefSeq" id="WP_153406851.1">
    <property type="nucleotide sequence ID" value="NZ_ML762454.1"/>
</dbReference>
<reference evidence="2 3" key="1">
    <citation type="submission" date="2019-10" db="EMBL/GenBank/DDBJ databases">
        <title>Gracilibacillus sp. nov. isolated from rice seeds.</title>
        <authorList>
            <person name="He S."/>
        </authorList>
    </citation>
    <scope>NUCLEOTIDE SEQUENCE [LARGE SCALE GENOMIC DNA]</scope>
    <source>
        <strain evidence="2 3">TD8</strain>
    </source>
</reference>
<evidence type="ECO:0000313" key="2">
    <source>
        <dbReference type="EMBL" id="KAB8125966.1"/>
    </source>
</evidence>
<dbReference type="EMBL" id="WEID01000120">
    <property type="protein sequence ID" value="KAB8125966.1"/>
    <property type="molecule type" value="Genomic_DNA"/>
</dbReference>
<accession>A0A7C8GR33</accession>
<keyword evidence="1" id="KW-1133">Transmembrane helix</keyword>
<dbReference type="AlphaFoldDB" id="A0A7C8GR33"/>
<feature type="transmembrane region" description="Helical" evidence="1">
    <location>
        <begin position="60"/>
        <end position="80"/>
    </location>
</feature>
<comment type="caution">
    <text evidence="2">The sequence shown here is derived from an EMBL/GenBank/DDBJ whole genome shotgun (WGS) entry which is preliminary data.</text>
</comment>
<name>A0A7C8GR33_9BACI</name>
<evidence type="ECO:0000256" key="1">
    <source>
        <dbReference type="SAM" id="Phobius"/>
    </source>
</evidence>
<keyword evidence="3" id="KW-1185">Reference proteome</keyword>
<organism evidence="2 3">
    <name type="scientific">Gracilibacillus oryzae</name>
    <dbReference type="NCBI Taxonomy" id="1672701"/>
    <lineage>
        <taxon>Bacteria</taxon>
        <taxon>Bacillati</taxon>
        <taxon>Bacillota</taxon>
        <taxon>Bacilli</taxon>
        <taxon>Bacillales</taxon>
        <taxon>Bacillaceae</taxon>
        <taxon>Gracilibacillus</taxon>
    </lineage>
</organism>
<evidence type="ECO:0000313" key="3">
    <source>
        <dbReference type="Proteomes" id="UP000480246"/>
    </source>
</evidence>
<protein>
    <submittedName>
        <fullName evidence="2">Uncharacterized protein</fullName>
    </submittedName>
</protein>
<keyword evidence="1" id="KW-0472">Membrane</keyword>
<sequence>MNLLEEMGTRADFFKHLTLFVIVHILVNVLLAVDADIPFFSGMKQSIQEGKIWFYHEKSGLFITMVWLVILVAHGSYLFLFKKKSE</sequence>
<proteinExistence type="predicted"/>
<gene>
    <name evidence="2" type="ORF">F9U64_21100</name>
</gene>
<dbReference type="Proteomes" id="UP000480246">
    <property type="component" value="Unassembled WGS sequence"/>
</dbReference>